<protein>
    <recommendedName>
        <fullName evidence="4">Stationary phase survival protein SurE</fullName>
    </recommendedName>
</protein>
<keyword evidence="1" id="KW-0472">Membrane</keyword>
<evidence type="ECO:0000256" key="1">
    <source>
        <dbReference type="SAM" id="Phobius"/>
    </source>
</evidence>
<sequence>MNENLHFRNSDEPKGKDSFLLGVGLGLITPLISYLLVEYIHLGDKLGLRDSSIYMLGMIVNLLLVRYFFKSEISKTGKGIFLVSFLVVLTVFFFKK</sequence>
<reference evidence="2 3" key="1">
    <citation type="submission" date="2017-05" db="EMBL/GenBank/DDBJ databases">
        <authorList>
            <person name="Varghese N."/>
            <person name="Submissions S."/>
        </authorList>
    </citation>
    <scope>NUCLEOTIDE SEQUENCE [LARGE SCALE GENOMIC DNA]</scope>
    <source>
        <strain evidence="2 3">DSM 21342</strain>
    </source>
</reference>
<accession>A0A521AE34</accession>
<keyword evidence="3" id="KW-1185">Reference proteome</keyword>
<feature type="transmembrane region" description="Helical" evidence="1">
    <location>
        <begin position="52"/>
        <end position="69"/>
    </location>
</feature>
<evidence type="ECO:0000313" key="2">
    <source>
        <dbReference type="EMBL" id="SMO33036.1"/>
    </source>
</evidence>
<feature type="transmembrane region" description="Helical" evidence="1">
    <location>
        <begin position="75"/>
        <end position="94"/>
    </location>
</feature>
<keyword evidence="1" id="KW-0812">Transmembrane</keyword>
<evidence type="ECO:0008006" key="4">
    <source>
        <dbReference type="Google" id="ProtNLM"/>
    </source>
</evidence>
<gene>
    <name evidence="2" type="ORF">SAMN06265350_10180</name>
</gene>
<name>A0A521AE34_9SPHI</name>
<dbReference type="Proteomes" id="UP000315971">
    <property type="component" value="Unassembled WGS sequence"/>
</dbReference>
<keyword evidence="1" id="KW-1133">Transmembrane helix</keyword>
<organism evidence="2 3">
    <name type="scientific">Solitalea koreensis</name>
    <dbReference type="NCBI Taxonomy" id="543615"/>
    <lineage>
        <taxon>Bacteria</taxon>
        <taxon>Pseudomonadati</taxon>
        <taxon>Bacteroidota</taxon>
        <taxon>Sphingobacteriia</taxon>
        <taxon>Sphingobacteriales</taxon>
        <taxon>Sphingobacteriaceae</taxon>
        <taxon>Solitalea</taxon>
    </lineage>
</organism>
<feature type="transmembrane region" description="Helical" evidence="1">
    <location>
        <begin position="20"/>
        <end position="40"/>
    </location>
</feature>
<dbReference type="EMBL" id="FXSZ01000001">
    <property type="protein sequence ID" value="SMO33036.1"/>
    <property type="molecule type" value="Genomic_DNA"/>
</dbReference>
<evidence type="ECO:0000313" key="3">
    <source>
        <dbReference type="Proteomes" id="UP000315971"/>
    </source>
</evidence>
<dbReference type="AlphaFoldDB" id="A0A521AE34"/>
<dbReference type="RefSeq" id="WP_142600524.1">
    <property type="nucleotide sequence ID" value="NZ_FXSZ01000001.1"/>
</dbReference>
<dbReference type="OrthoDB" id="711457at2"/>
<proteinExistence type="predicted"/>